<evidence type="ECO:0000256" key="2">
    <source>
        <dbReference type="ARBA" id="ARBA00006206"/>
    </source>
</evidence>
<feature type="active site" description="Proton acceptor" evidence="5">
    <location>
        <position position="278"/>
    </location>
</feature>
<dbReference type="EC" id="5.1.3.-" evidence="8"/>
<dbReference type="GO" id="GO:0006006">
    <property type="term" value="P:glucose metabolic process"/>
    <property type="evidence" value="ECO:0007669"/>
    <property type="project" value="TreeGrafter"/>
</dbReference>
<evidence type="ECO:0000256" key="1">
    <source>
        <dbReference type="ARBA" id="ARBA00005028"/>
    </source>
</evidence>
<feature type="binding site" evidence="7">
    <location>
        <begin position="168"/>
        <end position="170"/>
    </location>
    <ligand>
        <name>beta-D-galactose</name>
        <dbReference type="ChEBI" id="CHEBI:27667"/>
    </ligand>
</feature>
<evidence type="ECO:0000256" key="3">
    <source>
        <dbReference type="ARBA" id="ARBA00023235"/>
    </source>
</evidence>
<evidence type="ECO:0000256" key="7">
    <source>
        <dbReference type="PIRSR" id="PIRSR005096-3"/>
    </source>
</evidence>
<keyword evidence="4" id="KW-0119">Carbohydrate metabolism</keyword>
<comment type="pathway">
    <text evidence="1">Carbohydrate metabolism; hexose metabolism.</text>
</comment>
<evidence type="ECO:0000256" key="5">
    <source>
        <dbReference type="PIRSR" id="PIRSR005096-1"/>
    </source>
</evidence>
<dbReference type="RefSeq" id="WP_311361890.1">
    <property type="nucleotide sequence ID" value="NZ_JAVRIE010000004.1"/>
</dbReference>
<dbReference type="SUPFAM" id="SSF74650">
    <property type="entry name" value="Galactose mutarotase-like"/>
    <property type="match status" value="1"/>
</dbReference>
<protein>
    <submittedName>
        <fullName evidence="8">Aldose epimerase family protein</fullName>
        <ecNumber evidence="8">5.1.3.-</ecNumber>
    </submittedName>
</protein>
<dbReference type="Pfam" id="PF01263">
    <property type="entry name" value="Aldose_epim"/>
    <property type="match status" value="1"/>
</dbReference>
<evidence type="ECO:0000256" key="6">
    <source>
        <dbReference type="PIRSR" id="PIRSR005096-2"/>
    </source>
</evidence>
<name>A0AAW8R440_9ALTE</name>
<gene>
    <name evidence="8" type="ORF">RM544_11255</name>
</gene>
<dbReference type="InterPro" id="IPR047215">
    <property type="entry name" value="Galactose_mutarotase-like"/>
</dbReference>
<dbReference type="InterPro" id="IPR014718">
    <property type="entry name" value="GH-type_carb-bd"/>
</dbReference>
<dbReference type="InterPro" id="IPR015443">
    <property type="entry name" value="Aldose_1-epimerase"/>
</dbReference>
<dbReference type="EMBL" id="JAVRIE010000004">
    <property type="protein sequence ID" value="MDT0583117.1"/>
    <property type="molecule type" value="Genomic_DNA"/>
</dbReference>
<dbReference type="AlphaFoldDB" id="A0AAW8R440"/>
<feature type="active site" description="Proton donor" evidence="5">
    <location>
        <position position="168"/>
    </location>
</feature>
<comment type="similarity">
    <text evidence="2">Belongs to the aldose epimerase family.</text>
</comment>
<accession>A0AAW8R440</accession>
<reference evidence="8 9" key="1">
    <citation type="submission" date="2023-09" db="EMBL/GenBank/DDBJ databases">
        <authorList>
            <person name="Rey-Velasco X."/>
        </authorList>
    </citation>
    <scope>NUCLEOTIDE SEQUENCE [LARGE SCALE GENOMIC DNA]</scope>
    <source>
        <strain evidence="8 9">W409</strain>
    </source>
</reference>
<dbReference type="GO" id="GO:0030246">
    <property type="term" value="F:carbohydrate binding"/>
    <property type="evidence" value="ECO:0007669"/>
    <property type="project" value="InterPro"/>
</dbReference>
<dbReference type="CDD" id="cd09019">
    <property type="entry name" value="galactose_mutarotase_like"/>
    <property type="match status" value="1"/>
</dbReference>
<feature type="binding site" evidence="7">
    <location>
        <begin position="69"/>
        <end position="70"/>
    </location>
    <ligand>
        <name>beta-D-galactose</name>
        <dbReference type="ChEBI" id="CHEBI:27667"/>
    </ligand>
</feature>
<comment type="caution">
    <text evidence="8">The sequence shown here is derived from an EMBL/GenBank/DDBJ whole genome shotgun (WGS) entry which is preliminary data.</text>
</comment>
<dbReference type="PANTHER" id="PTHR10091">
    <property type="entry name" value="ALDOSE-1-EPIMERASE"/>
    <property type="match status" value="1"/>
</dbReference>
<dbReference type="GO" id="GO:0004034">
    <property type="term" value="F:aldose 1-epimerase activity"/>
    <property type="evidence" value="ECO:0007669"/>
    <property type="project" value="TreeGrafter"/>
</dbReference>
<dbReference type="PIRSF" id="PIRSF005096">
    <property type="entry name" value="GALM"/>
    <property type="match status" value="1"/>
</dbReference>
<dbReference type="InterPro" id="IPR008183">
    <property type="entry name" value="Aldose_1/G6P_1-epimerase"/>
</dbReference>
<dbReference type="GO" id="GO:0033499">
    <property type="term" value="P:galactose catabolic process via UDP-galactose, Leloir pathway"/>
    <property type="evidence" value="ECO:0007669"/>
    <property type="project" value="TreeGrafter"/>
</dbReference>
<dbReference type="PANTHER" id="PTHR10091:SF0">
    <property type="entry name" value="GALACTOSE MUTAROTASE"/>
    <property type="match status" value="1"/>
</dbReference>
<proteinExistence type="inferred from homology"/>
<keyword evidence="9" id="KW-1185">Reference proteome</keyword>
<evidence type="ECO:0000313" key="9">
    <source>
        <dbReference type="Proteomes" id="UP001249020"/>
    </source>
</evidence>
<sequence>MDSGKIKRYTLRNDNGMTVELCDFGARILSIKVPNKSGELVETTLNHQSDDAILQDDAYMGASVGRVCNRISKAAFILDGCEYKLSVNEGKNTLHGGQYGFAKRQWNTDGVNAQHNLIKFSLLSGDGDQGFPGDLAVDIIYSLNQLNELRFEFIATATKATPINLCNHAYFTMGEDTVHNLELTVRADAYLEVDDESIPQGDFTPVEGTRFDFNDGALLSEKLALGIYDHCYRASAINMASLTSHKNGLRLELESDHIGVQLYTGNFLPTPQSAVCLEAQGYPDAINQEALEHDILRPGEIYKRYVSYRYVSI</sequence>
<dbReference type="NCBIfam" id="NF008277">
    <property type="entry name" value="PRK11055.1"/>
    <property type="match status" value="1"/>
</dbReference>
<feature type="binding site" evidence="6">
    <location>
        <position position="229"/>
    </location>
    <ligand>
        <name>beta-D-galactose</name>
        <dbReference type="ChEBI" id="CHEBI:27667"/>
    </ligand>
</feature>
<dbReference type="Gene3D" id="2.70.98.10">
    <property type="match status" value="1"/>
</dbReference>
<keyword evidence="3 8" id="KW-0413">Isomerase</keyword>
<dbReference type="InterPro" id="IPR011013">
    <property type="entry name" value="Gal_mutarotase_sf_dom"/>
</dbReference>
<evidence type="ECO:0000256" key="4">
    <source>
        <dbReference type="ARBA" id="ARBA00023277"/>
    </source>
</evidence>
<evidence type="ECO:0000313" key="8">
    <source>
        <dbReference type="EMBL" id="MDT0583117.1"/>
    </source>
</evidence>
<organism evidence="8 9">
    <name type="scientific">Brumicola blandensis</name>
    <dbReference type="NCBI Taxonomy" id="3075611"/>
    <lineage>
        <taxon>Bacteria</taxon>
        <taxon>Pseudomonadati</taxon>
        <taxon>Pseudomonadota</taxon>
        <taxon>Gammaproteobacteria</taxon>
        <taxon>Alteromonadales</taxon>
        <taxon>Alteromonadaceae</taxon>
        <taxon>Brumicola</taxon>
    </lineage>
</organism>
<dbReference type="Proteomes" id="UP001249020">
    <property type="component" value="Unassembled WGS sequence"/>
</dbReference>